<gene>
    <name evidence="1" type="ORF">V5799_008127</name>
</gene>
<dbReference type="EMBL" id="JARKHS020003510">
    <property type="protein sequence ID" value="KAK8785510.1"/>
    <property type="molecule type" value="Genomic_DNA"/>
</dbReference>
<sequence length="71" mass="8001">MQSAVHEHRDKYCLSVTYPEPSRVAISAMKNTGTKRSVFHLRTPQSTAKPMTTVKYVAMLVKITKSVNFTT</sequence>
<organism evidence="1 2">
    <name type="scientific">Amblyomma americanum</name>
    <name type="common">Lone star tick</name>
    <dbReference type="NCBI Taxonomy" id="6943"/>
    <lineage>
        <taxon>Eukaryota</taxon>
        <taxon>Metazoa</taxon>
        <taxon>Ecdysozoa</taxon>
        <taxon>Arthropoda</taxon>
        <taxon>Chelicerata</taxon>
        <taxon>Arachnida</taxon>
        <taxon>Acari</taxon>
        <taxon>Parasitiformes</taxon>
        <taxon>Ixodida</taxon>
        <taxon>Ixodoidea</taxon>
        <taxon>Ixodidae</taxon>
        <taxon>Amblyomminae</taxon>
        <taxon>Amblyomma</taxon>
    </lineage>
</organism>
<accession>A0AAQ4FE89</accession>
<dbReference type="AlphaFoldDB" id="A0AAQ4FE89"/>
<keyword evidence="2" id="KW-1185">Reference proteome</keyword>
<name>A0AAQ4FE89_AMBAM</name>
<comment type="caution">
    <text evidence="1">The sequence shown here is derived from an EMBL/GenBank/DDBJ whole genome shotgun (WGS) entry which is preliminary data.</text>
</comment>
<proteinExistence type="predicted"/>
<reference evidence="1 2" key="1">
    <citation type="journal article" date="2023" name="Arcadia Sci">
        <title>De novo assembly of a long-read Amblyomma americanum tick genome.</title>
        <authorList>
            <person name="Chou S."/>
            <person name="Poskanzer K.E."/>
            <person name="Rollins M."/>
            <person name="Thuy-Boun P.S."/>
        </authorList>
    </citation>
    <scope>NUCLEOTIDE SEQUENCE [LARGE SCALE GENOMIC DNA]</scope>
    <source>
        <strain evidence="1">F_SG_1</strain>
        <tissue evidence="1">Salivary glands</tissue>
    </source>
</reference>
<dbReference type="Proteomes" id="UP001321473">
    <property type="component" value="Unassembled WGS sequence"/>
</dbReference>
<evidence type="ECO:0000313" key="2">
    <source>
        <dbReference type="Proteomes" id="UP001321473"/>
    </source>
</evidence>
<protein>
    <submittedName>
        <fullName evidence="1">Uncharacterized protein</fullName>
    </submittedName>
</protein>
<evidence type="ECO:0000313" key="1">
    <source>
        <dbReference type="EMBL" id="KAK8785510.1"/>
    </source>
</evidence>